<evidence type="ECO:0000313" key="5">
    <source>
        <dbReference type="Proteomes" id="UP000076925"/>
    </source>
</evidence>
<evidence type="ECO:0000256" key="3">
    <source>
        <dbReference type="PROSITE-ProRule" id="PRU00339"/>
    </source>
</evidence>
<dbReference type="InterPro" id="IPR050498">
    <property type="entry name" value="Ycf3"/>
</dbReference>
<dbReference type="InterPro" id="IPR019734">
    <property type="entry name" value="TPR_rpt"/>
</dbReference>
<keyword evidence="2 3" id="KW-0802">TPR repeat</keyword>
<dbReference type="EMBL" id="ANNX02000051">
    <property type="protein sequence ID" value="KYC35745.1"/>
    <property type="molecule type" value="Genomic_DNA"/>
</dbReference>
<dbReference type="Pfam" id="PF14559">
    <property type="entry name" value="TPR_19"/>
    <property type="match status" value="1"/>
</dbReference>
<dbReference type="RefSeq" id="WP_017749033.1">
    <property type="nucleotide sequence ID" value="NZ_KQ976354.1"/>
</dbReference>
<dbReference type="Gene3D" id="1.25.40.10">
    <property type="entry name" value="Tetratricopeptide repeat domain"/>
    <property type="match status" value="1"/>
</dbReference>
<keyword evidence="5" id="KW-1185">Reference proteome</keyword>
<dbReference type="GO" id="GO:0009279">
    <property type="term" value="C:cell outer membrane"/>
    <property type="evidence" value="ECO:0007669"/>
    <property type="project" value="TreeGrafter"/>
</dbReference>
<feature type="repeat" description="TPR" evidence="3">
    <location>
        <begin position="53"/>
        <end position="86"/>
    </location>
</feature>
<dbReference type="GO" id="GO:0046813">
    <property type="term" value="P:receptor-mediated virion attachment to host cell"/>
    <property type="evidence" value="ECO:0007669"/>
    <property type="project" value="TreeGrafter"/>
</dbReference>
<dbReference type="STRING" id="128403.WA1_08050"/>
<keyword evidence="1" id="KW-0677">Repeat</keyword>
<dbReference type="OrthoDB" id="427096at2"/>
<evidence type="ECO:0000313" key="4">
    <source>
        <dbReference type="EMBL" id="KYC35745.1"/>
    </source>
</evidence>
<dbReference type="SUPFAM" id="SSF48452">
    <property type="entry name" value="TPR-like"/>
    <property type="match status" value="1"/>
</dbReference>
<gene>
    <name evidence="4" type="ORF">WA1_08050</name>
</gene>
<dbReference type="AlphaFoldDB" id="A0A139WTG9"/>
<dbReference type="PROSITE" id="PS50005">
    <property type="entry name" value="TPR"/>
    <property type="match status" value="2"/>
</dbReference>
<accession>A0A139WTG9</accession>
<dbReference type="PANTHER" id="PTHR44858">
    <property type="entry name" value="TETRATRICOPEPTIDE REPEAT PROTEIN 6"/>
    <property type="match status" value="1"/>
</dbReference>
<proteinExistence type="predicted"/>
<name>A0A139WTG9_9CYAN</name>
<dbReference type="Proteomes" id="UP000076925">
    <property type="component" value="Unassembled WGS sequence"/>
</dbReference>
<dbReference type="SMART" id="SM00028">
    <property type="entry name" value="TPR"/>
    <property type="match status" value="3"/>
</dbReference>
<comment type="caution">
    <text evidence="4">The sequence shown here is derived from an EMBL/GenBank/DDBJ whole genome shotgun (WGS) entry which is preliminary data.</text>
</comment>
<sequence>MKGLKLAIAILVFGTTTINPKANAKSLLDKRQSFDSPTTAQISSIQDNKLNNTKAYFERGSNRFEKKDYQGAIEDFSQVLKREPNHVYAYFGRGTANLLVKEYQAAKADLDKVIEIDPNIAYAYYFRGFTKYALQDKQGALADFQKASALFKQEGNQEFAQRADNAIQTLKAS</sequence>
<reference evidence="4 5" key="1">
    <citation type="journal article" date="2013" name="Genome Biol. Evol.">
        <title>Genomes of Stigonematalean cyanobacteria (subsection V) and the evolution of oxygenic photosynthesis from prokaryotes to plastids.</title>
        <authorList>
            <person name="Dagan T."/>
            <person name="Roettger M."/>
            <person name="Stucken K."/>
            <person name="Landan G."/>
            <person name="Koch R."/>
            <person name="Major P."/>
            <person name="Gould S.B."/>
            <person name="Goremykin V.V."/>
            <person name="Rippka R."/>
            <person name="Tandeau de Marsac N."/>
            <person name="Gugger M."/>
            <person name="Lockhart P.J."/>
            <person name="Allen J.F."/>
            <person name="Brune I."/>
            <person name="Maus I."/>
            <person name="Puhler A."/>
            <person name="Martin W.F."/>
        </authorList>
    </citation>
    <scope>NUCLEOTIDE SEQUENCE [LARGE SCALE GENOMIC DNA]</scope>
    <source>
        <strain evidence="4 5">PCC 7110</strain>
    </source>
</reference>
<protein>
    <submittedName>
        <fullName evidence="4">Uncharacterized protein</fullName>
    </submittedName>
</protein>
<evidence type="ECO:0000256" key="2">
    <source>
        <dbReference type="ARBA" id="ARBA00022803"/>
    </source>
</evidence>
<evidence type="ECO:0000256" key="1">
    <source>
        <dbReference type="ARBA" id="ARBA00022737"/>
    </source>
</evidence>
<dbReference type="PANTHER" id="PTHR44858:SF1">
    <property type="entry name" value="UDP-N-ACETYLGLUCOSAMINE--PEPTIDE N-ACETYLGLUCOSAMINYLTRANSFERASE SPINDLY-RELATED"/>
    <property type="match status" value="1"/>
</dbReference>
<organism evidence="4 5">
    <name type="scientific">Scytonema hofmannii PCC 7110</name>
    <dbReference type="NCBI Taxonomy" id="128403"/>
    <lineage>
        <taxon>Bacteria</taxon>
        <taxon>Bacillati</taxon>
        <taxon>Cyanobacteriota</taxon>
        <taxon>Cyanophyceae</taxon>
        <taxon>Nostocales</taxon>
        <taxon>Scytonemataceae</taxon>
        <taxon>Scytonema</taxon>
    </lineage>
</organism>
<dbReference type="InterPro" id="IPR011990">
    <property type="entry name" value="TPR-like_helical_dom_sf"/>
</dbReference>
<feature type="repeat" description="TPR" evidence="3">
    <location>
        <begin position="87"/>
        <end position="120"/>
    </location>
</feature>